<evidence type="ECO:0000256" key="4">
    <source>
        <dbReference type="ARBA" id="ARBA00022723"/>
    </source>
</evidence>
<keyword evidence="7 9" id="KW-0862">Zinc</keyword>
<dbReference type="EC" id="3.4.-.-" evidence="9"/>
<dbReference type="OMA" id="FTHSWNQ"/>
<dbReference type="GeneID" id="6005285"/>
<evidence type="ECO:0000256" key="1">
    <source>
        <dbReference type="ARBA" id="ARBA00001947"/>
    </source>
</evidence>
<evidence type="ECO:0000256" key="7">
    <source>
        <dbReference type="ARBA" id="ARBA00022833"/>
    </source>
</evidence>
<comment type="similarity">
    <text evidence="8">Belongs to the peptidase M28 family. M28E subfamily.</text>
</comment>
<organism evidence="11 12">
    <name type="scientific">Coprinopsis cinerea (strain Okayama-7 / 130 / ATCC MYA-4618 / FGSC 9003)</name>
    <name type="common">Inky cap fungus</name>
    <name type="synonym">Hormographiella aspergillata</name>
    <dbReference type="NCBI Taxonomy" id="240176"/>
    <lineage>
        <taxon>Eukaryota</taxon>
        <taxon>Fungi</taxon>
        <taxon>Dikarya</taxon>
        <taxon>Basidiomycota</taxon>
        <taxon>Agaricomycotina</taxon>
        <taxon>Agaricomycetes</taxon>
        <taxon>Agaricomycetidae</taxon>
        <taxon>Agaricales</taxon>
        <taxon>Agaricineae</taxon>
        <taxon>Psathyrellaceae</taxon>
        <taxon>Coprinopsis</taxon>
    </lineage>
</organism>
<dbReference type="eggNOG" id="KOG2195">
    <property type="taxonomic scope" value="Eukaryota"/>
</dbReference>
<keyword evidence="5 9" id="KW-0732">Signal</keyword>
<dbReference type="GO" id="GO:0006508">
    <property type="term" value="P:proteolysis"/>
    <property type="evidence" value="ECO:0007669"/>
    <property type="project" value="UniProtKB-KW"/>
</dbReference>
<dbReference type="PANTHER" id="PTHR12147">
    <property type="entry name" value="METALLOPEPTIDASE M28 FAMILY MEMBER"/>
    <property type="match status" value="1"/>
</dbReference>
<dbReference type="PANTHER" id="PTHR12147:SF56">
    <property type="entry name" value="AMINOPEPTIDASE YDR415C-RELATED"/>
    <property type="match status" value="1"/>
</dbReference>
<dbReference type="VEuPathDB" id="FungiDB:CC1G_03653"/>
<keyword evidence="2 11" id="KW-0031">Aminopeptidase</keyword>
<name>A8N1W0_COPC7</name>
<dbReference type="GO" id="GO:0008235">
    <property type="term" value="F:metalloexopeptidase activity"/>
    <property type="evidence" value="ECO:0007669"/>
    <property type="project" value="InterPro"/>
</dbReference>
<dbReference type="InterPro" id="IPR007484">
    <property type="entry name" value="Peptidase_M28"/>
</dbReference>
<reference evidence="11 12" key="1">
    <citation type="journal article" date="2010" name="Proc. Natl. Acad. Sci. U.S.A.">
        <title>Insights into evolution of multicellular fungi from the assembled chromosomes of the mushroom Coprinopsis cinerea (Coprinus cinereus).</title>
        <authorList>
            <person name="Stajich J.E."/>
            <person name="Wilke S.K."/>
            <person name="Ahren D."/>
            <person name="Au C.H."/>
            <person name="Birren B.W."/>
            <person name="Borodovsky M."/>
            <person name="Burns C."/>
            <person name="Canback B."/>
            <person name="Casselton L.A."/>
            <person name="Cheng C.K."/>
            <person name="Deng J."/>
            <person name="Dietrich F.S."/>
            <person name="Fargo D.C."/>
            <person name="Farman M.L."/>
            <person name="Gathman A.C."/>
            <person name="Goldberg J."/>
            <person name="Guigo R."/>
            <person name="Hoegger P.J."/>
            <person name="Hooker J.B."/>
            <person name="Huggins A."/>
            <person name="James T.Y."/>
            <person name="Kamada T."/>
            <person name="Kilaru S."/>
            <person name="Kodira C."/>
            <person name="Kues U."/>
            <person name="Kupfer D."/>
            <person name="Kwan H.S."/>
            <person name="Lomsadze A."/>
            <person name="Li W."/>
            <person name="Lilly W.W."/>
            <person name="Ma L.J."/>
            <person name="Mackey A.J."/>
            <person name="Manning G."/>
            <person name="Martin F."/>
            <person name="Muraguchi H."/>
            <person name="Natvig D.O."/>
            <person name="Palmerini H."/>
            <person name="Ramesh M.A."/>
            <person name="Rehmeyer C.J."/>
            <person name="Roe B.A."/>
            <person name="Shenoy N."/>
            <person name="Stanke M."/>
            <person name="Ter-Hovhannisyan V."/>
            <person name="Tunlid A."/>
            <person name="Velagapudi R."/>
            <person name="Vision T.J."/>
            <person name="Zeng Q."/>
            <person name="Zolan M.E."/>
            <person name="Pukkila P.J."/>
        </authorList>
    </citation>
    <scope>NUCLEOTIDE SEQUENCE [LARGE SCALE GENOMIC DNA]</scope>
    <source>
        <strain evidence="12">Okayama-7 / 130 / ATCC MYA-4618 / FGSC 9003</strain>
    </source>
</reference>
<dbReference type="SUPFAM" id="SSF53187">
    <property type="entry name" value="Zn-dependent exopeptidases"/>
    <property type="match status" value="1"/>
</dbReference>
<evidence type="ECO:0000256" key="2">
    <source>
        <dbReference type="ARBA" id="ARBA00022438"/>
    </source>
</evidence>
<evidence type="ECO:0000259" key="10">
    <source>
        <dbReference type="Pfam" id="PF04389"/>
    </source>
</evidence>
<dbReference type="OrthoDB" id="2214at2759"/>
<keyword evidence="3 9" id="KW-0645">Protease</keyword>
<evidence type="ECO:0000313" key="12">
    <source>
        <dbReference type="Proteomes" id="UP000001861"/>
    </source>
</evidence>
<dbReference type="EMBL" id="AACS02000001">
    <property type="protein sequence ID" value="EAU92866.1"/>
    <property type="molecule type" value="Genomic_DNA"/>
</dbReference>
<dbReference type="GO" id="GO:0004177">
    <property type="term" value="F:aminopeptidase activity"/>
    <property type="evidence" value="ECO:0007669"/>
    <property type="project" value="UniProtKB-KW"/>
</dbReference>
<dbReference type="InterPro" id="IPR045175">
    <property type="entry name" value="M28_fam"/>
</dbReference>
<dbReference type="Proteomes" id="UP000001861">
    <property type="component" value="Unassembled WGS sequence"/>
</dbReference>
<comment type="cofactor">
    <cofactor evidence="1">
        <name>Zn(2+)</name>
        <dbReference type="ChEBI" id="CHEBI:29105"/>
    </cofactor>
</comment>
<dbReference type="KEGG" id="cci:CC1G_03653"/>
<dbReference type="RefSeq" id="XP_001828859.1">
    <property type="nucleotide sequence ID" value="XM_001828807.1"/>
</dbReference>
<feature type="signal peptide" evidence="9">
    <location>
        <begin position="1"/>
        <end position="18"/>
    </location>
</feature>
<gene>
    <name evidence="11" type="ORF">CC1G_03653</name>
</gene>
<proteinExistence type="inferred from homology"/>
<dbReference type="Pfam" id="PF04389">
    <property type="entry name" value="Peptidase_M28"/>
    <property type="match status" value="1"/>
</dbReference>
<accession>A8N1W0</accession>
<keyword evidence="12" id="KW-1185">Reference proteome</keyword>
<evidence type="ECO:0000256" key="8">
    <source>
        <dbReference type="ARBA" id="ARBA00043962"/>
    </source>
</evidence>
<evidence type="ECO:0000256" key="3">
    <source>
        <dbReference type="ARBA" id="ARBA00022670"/>
    </source>
</evidence>
<comment type="caution">
    <text evidence="11">The sequence shown here is derived from an EMBL/GenBank/DDBJ whole genome shotgun (WGS) entry which is preliminary data.</text>
</comment>
<evidence type="ECO:0000256" key="9">
    <source>
        <dbReference type="RuleBase" id="RU361240"/>
    </source>
</evidence>
<keyword evidence="4 9" id="KW-0479">Metal-binding</keyword>
<sequence length="378" mass="41349">MFSQRLLTFVSLVVSAYGLISQTELEENTAKGLRLISLQDGVDPIWMTEEEKLRLMADDTNFFDVTEFYDPEEEASDRRVAAALEITYTAVTARRPEVVALLAQVSQSQSQSYLNSLTAYNNRYYRTQDGANAAIWIRDTIAAIASQNPASRATATLFTNSFVQGSVIGTIPGTNPSLPRIILGAHLDSINSSNPTNGRAPGADDDGSGCVNLLEAFRVLVSSGFRPSATVEFHWYGGEEAGLLGSQAIARKYKADGVQVKAMINFDMTAFFRPGSREVISLVPDYVNANLNTQLGTIIDTYLRLPWVRGDPCNYACSDHAPWHQQGYPAAYPFESLDVNMNTVIHSASDTTSLAGFSWSHLLEFTKLAVAAAYELAI</sequence>
<dbReference type="AlphaFoldDB" id="A8N1W0"/>
<feature type="domain" description="Peptidase M28" evidence="10">
    <location>
        <begin position="167"/>
        <end position="369"/>
    </location>
</feature>
<feature type="chain" id="PRO_5005122015" description="Peptide hydrolase" evidence="9">
    <location>
        <begin position="19"/>
        <end position="378"/>
    </location>
</feature>
<evidence type="ECO:0000256" key="5">
    <source>
        <dbReference type="ARBA" id="ARBA00022729"/>
    </source>
</evidence>
<evidence type="ECO:0000313" key="11">
    <source>
        <dbReference type="EMBL" id="EAU92866.1"/>
    </source>
</evidence>
<dbReference type="GO" id="GO:0046872">
    <property type="term" value="F:metal ion binding"/>
    <property type="evidence" value="ECO:0007669"/>
    <property type="project" value="UniProtKB-KW"/>
</dbReference>
<protein>
    <recommendedName>
        <fullName evidence="9">Peptide hydrolase</fullName>
        <ecNumber evidence="9">3.4.-.-</ecNumber>
    </recommendedName>
</protein>
<dbReference type="Gene3D" id="3.40.630.10">
    <property type="entry name" value="Zn peptidases"/>
    <property type="match status" value="1"/>
</dbReference>
<evidence type="ECO:0000256" key="6">
    <source>
        <dbReference type="ARBA" id="ARBA00022801"/>
    </source>
</evidence>
<dbReference type="InParanoid" id="A8N1W0"/>
<keyword evidence="6 9" id="KW-0378">Hydrolase</keyword>
<dbReference type="CDD" id="cd03879">
    <property type="entry name" value="M28_AAP"/>
    <property type="match status" value="1"/>
</dbReference>